<dbReference type="SUPFAM" id="SSF53335">
    <property type="entry name" value="S-adenosyl-L-methionine-dependent methyltransferases"/>
    <property type="match status" value="1"/>
</dbReference>
<dbReference type="GO" id="GO:0070475">
    <property type="term" value="P:rRNA base methylation"/>
    <property type="evidence" value="ECO:0007669"/>
    <property type="project" value="TreeGrafter"/>
</dbReference>
<keyword evidence="16" id="KW-1185">Reference proteome</keyword>
<evidence type="ECO:0000313" key="16">
    <source>
        <dbReference type="Proteomes" id="UP000198644"/>
    </source>
</evidence>
<dbReference type="Proteomes" id="UP000198644">
    <property type="component" value="Unassembled WGS sequence"/>
</dbReference>
<evidence type="ECO:0000256" key="2">
    <source>
        <dbReference type="ARBA" id="ARBA00004496"/>
    </source>
</evidence>
<dbReference type="PRINTS" id="PR02008">
    <property type="entry name" value="RCMTFAMILY"/>
</dbReference>
<dbReference type="NCBIfam" id="NF008149">
    <property type="entry name" value="PRK10901.1"/>
    <property type="match status" value="1"/>
</dbReference>
<evidence type="ECO:0000256" key="13">
    <source>
        <dbReference type="PROSITE-ProRule" id="PRU01023"/>
    </source>
</evidence>
<dbReference type="InterPro" id="IPR001678">
    <property type="entry name" value="MeTrfase_RsmB-F_NOP2_dom"/>
</dbReference>
<feature type="binding site" evidence="13">
    <location>
        <position position="300"/>
    </location>
    <ligand>
        <name>S-adenosyl-L-methionine</name>
        <dbReference type="ChEBI" id="CHEBI:59789"/>
    </ligand>
</feature>
<evidence type="ECO:0000259" key="14">
    <source>
        <dbReference type="PROSITE" id="PS51686"/>
    </source>
</evidence>
<dbReference type="Gene3D" id="3.40.50.150">
    <property type="entry name" value="Vaccinia Virus protein VP39"/>
    <property type="match status" value="1"/>
</dbReference>
<evidence type="ECO:0000256" key="3">
    <source>
        <dbReference type="ARBA" id="ARBA00012140"/>
    </source>
</evidence>
<dbReference type="InterPro" id="IPR006027">
    <property type="entry name" value="NusB_RsmB_TIM44"/>
</dbReference>
<organism evidence="15 16">
    <name type="scientific">Marinobacter daqiaonensis</name>
    <dbReference type="NCBI Taxonomy" id="650891"/>
    <lineage>
        <taxon>Bacteria</taxon>
        <taxon>Pseudomonadati</taxon>
        <taxon>Pseudomonadota</taxon>
        <taxon>Gammaproteobacteria</taxon>
        <taxon>Pseudomonadales</taxon>
        <taxon>Marinobacteraceae</taxon>
        <taxon>Marinobacter</taxon>
    </lineage>
</organism>
<dbReference type="PANTHER" id="PTHR22807:SF61">
    <property type="entry name" value="NOL1_NOP2_SUN FAMILY PROTEIN _ ANTITERMINATION NUSB DOMAIN-CONTAINING PROTEIN"/>
    <property type="match status" value="1"/>
</dbReference>
<keyword evidence="6 13" id="KW-0489">Methyltransferase</keyword>
<dbReference type="PROSITE" id="PS51686">
    <property type="entry name" value="SAM_MT_RSMB_NOP"/>
    <property type="match status" value="1"/>
</dbReference>
<dbReference type="InterPro" id="IPR049560">
    <property type="entry name" value="MeTrfase_RsmB-F_NOP2_cat"/>
</dbReference>
<dbReference type="Pfam" id="PF01029">
    <property type="entry name" value="NusB"/>
    <property type="match status" value="1"/>
</dbReference>
<dbReference type="Pfam" id="PF22458">
    <property type="entry name" value="RsmF-B_ferredox"/>
    <property type="match status" value="1"/>
</dbReference>
<dbReference type="Gene3D" id="1.10.940.10">
    <property type="entry name" value="NusB-like"/>
    <property type="match status" value="1"/>
</dbReference>
<dbReference type="EC" id="2.1.1.176" evidence="3"/>
<dbReference type="SUPFAM" id="SSF48013">
    <property type="entry name" value="NusB-like"/>
    <property type="match status" value="1"/>
</dbReference>
<evidence type="ECO:0000256" key="11">
    <source>
        <dbReference type="ARBA" id="ARBA00031088"/>
    </source>
</evidence>
<evidence type="ECO:0000256" key="6">
    <source>
        <dbReference type="ARBA" id="ARBA00022603"/>
    </source>
</evidence>
<evidence type="ECO:0000256" key="10">
    <source>
        <dbReference type="ARBA" id="ARBA00030399"/>
    </source>
</evidence>
<dbReference type="Pfam" id="PF01189">
    <property type="entry name" value="Methyltr_RsmB-F"/>
    <property type="match status" value="1"/>
</dbReference>
<comment type="function">
    <text evidence="1">Specifically methylates the cytosine at position 967 (m5C967) of 16S rRNA.</text>
</comment>
<dbReference type="PANTHER" id="PTHR22807">
    <property type="entry name" value="NOP2 YEAST -RELATED NOL1/NOP2/FMU SUN DOMAIN-CONTAINING"/>
    <property type="match status" value="1"/>
</dbReference>
<keyword evidence="9 13" id="KW-0694">RNA-binding</keyword>
<dbReference type="FunFam" id="3.40.50.150:FF:000022">
    <property type="entry name" value="Ribosomal RNA small subunit methyltransferase B"/>
    <property type="match status" value="1"/>
</dbReference>
<proteinExistence type="inferred from homology"/>
<dbReference type="STRING" id="650891.SAMN05216203_2246"/>
<evidence type="ECO:0000256" key="12">
    <source>
        <dbReference type="ARBA" id="ARBA00047283"/>
    </source>
</evidence>
<keyword evidence="4" id="KW-0963">Cytoplasm</keyword>
<keyword evidence="7 13" id="KW-0808">Transferase</keyword>
<feature type="binding site" evidence="13">
    <location>
        <position position="319"/>
    </location>
    <ligand>
        <name>S-adenosyl-L-methionine</name>
        <dbReference type="ChEBI" id="CHEBI:59789"/>
    </ligand>
</feature>
<dbReference type="InterPro" id="IPR054728">
    <property type="entry name" value="RsmB-like_ferredoxin"/>
</dbReference>
<dbReference type="InterPro" id="IPR023267">
    <property type="entry name" value="RCMT"/>
</dbReference>
<dbReference type="AlphaFoldDB" id="A0A1I6IFU8"/>
<reference evidence="15 16" key="1">
    <citation type="submission" date="2016-10" db="EMBL/GenBank/DDBJ databases">
        <authorList>
            <person name="de Groot N.N."/>
        </authorList>
    </citation>
    <scope>NUCLEOTIDE SEQUENCE [LARGE SCALE GENOMIC DNA]</scope>
    <source>
        <strain evidence="15 16">CGMCC 1.9167</strain>
    </source>
</reference>
<evidence type="ECO:0000256" key="9">
    <source>
        <dbReference type="ARBA" id="ARBA00022884"/>
    </source>
</evidence>
<dbReference type="RefSeq" id="WP_174805140.1">
    <property type="nucleotide sequence ID" value="NZ_FOYW01000001.1"/>
</dbReference>
<evidence type="ECO:0000256" key="8">
    <source>
        <dbReference type="ARBA" id="ARBA00022691"/>
    </source>
</evidence>
<name>A0A1I6IFU8_9GAMM</name>
<dbReference type="GO" id="GO:0003723">
    <property type="term" value="F:RNA binding"/>
    <property type="evidence" value="ECO:0007669"/>
    <property type="project" value="UniProtKB-UniRule"/>
</dbReference>
<protein>
    <recommendedName>
        <fullName evidence="3">16S rRNA (cytosine(967)-C(5))-methyltransferase</fullName>
        <ecNumber evidence="3">2.1.1.176</ecNumber>
    </recommendedName>
    <alternativeName>
        <fullName evidence="10">16S rRNA m5C967 methyltransferase</fullName>
    </alternativeName>
    <alternativeName>
        <fullName evidence="11">rRNA (cytosine-C(5)-)-methyltransferase RsmB</fullName>
    </alternativeName>
</protein>
<comment type="subcellular location">
    <subcellularLocation>
        <location evidence="2">Cytoplasm</location>
    </subcellularLocation>
</comment>
<accession>A0A1I6IFU8</accession>
<feature type="binding site" evidence="13">
    <location>
        <position position="274"/>
    </location>
    <ligand>
        <name>S-adenosyl-L-methionine</name>
        <dbReference type="ChEBI" id="CHEBI:59789"/>
    </ligand>
</feature>
<sequence>MSRELPLRAVAARVMLAVEQGESLNQCLPAASHDLDPDLRAQLQALCYGTCRWFHRLDEELGGRLRKPLRKQDRVVHHLMLVALFQLRFSGNPSYAILNETVEACKALGKTPLTGLVNGVLRQAERDGAPEPASDEARFSHPAWIIEKLRHNWPEHWEAILEANNIQAPMTLRVNRMHGSREDYLARLDAAGIVGRATAFAPWGIQLERPVPVDLLPGFTDGHVSVQDEAAQLCTQWLQPQHGQRLLDACAAPGGKTCAILEAVDNRADVVAIDESGQRLPRIGENLDRLRLSATLKEADAADTASWWDGEPFDGVLLDVPCSATGVIRRHPDIKLLRRETDITPLAGIQMRLLEALWPVLKPGGRLVYATCSVFPQENSRIIRRFLHQQPDATLLERVGDWGMDTGHGRQLLPDPNSHDGFFYACLTKGGPEENQ</sequence>
<dbReference type="GO" id="GO:0005829">
    <property type="term" value="C:cytosol"/>
    <property type="evidence" value="ECO:0007669"/>
    <property type="project" value="TreeGrafter"/>
</dbReference>
<evidence type="ECO:0000256" key="1">
    <source>
        <dbReference type="ARBA" id="ARBA00002724"/>
    </source>
</evidence>
<dbReference type="FunFam" id="3.30.70.1170:FF:000002">
    <property type="entry name" value="Ribosomal RNA small subunit methyltransferase B"/>
    <property type="match status" value="1"/>
</dbReference>
<evidence type="ECO:0000256" key="7">
    <source>
        <dbReference type="ARBA" id="ARBA00022679"/>
    </source>
</evidence>
<keyword evidence="5" id="KW-0698">rRNA processing</keyword>
<dbReference type="InterPro" id="IPR004573">
    <property type="entry name" value="rRNA_ssu_MeTfrase_B"/>
</dbReference>
<gene>
    <name evidence="15" type="ORF">SAMN05216203_2246</name>
</gene>
<feature type="binding site" evidence="13">
    <location>
        <begin position="250"/>
        <end position="256"/>
    </location>
    <ligand>
        <name>S-adenosyl-L-methionine</name>
        <dbReference type="ChEBI" id="CHEBI:59789"/>
    </ligand>
</feature>
<evidence type="ECO:0000256" key="4">
    <source>
        <dbReference type="ARBA" id="ARBA00022490"/>
    </source>
</evidence>
<dbReference type="Gene3D" id="3.30.70.1170">
    <property type="entry name" value="Sun protein, domain 3"/>
    <property type="match status" value="1"/>
</dbReference>
<dbReference type="CDD" id="cd02440">
    <property type="entry name" value="AdoMet_MTases"/>
    <property type="match status" value="1"/>
</dbReference>
<dbReference type="InterPro" id="IPR035926">
    <property type="entry name" value="NusB-like_sf"/>
</dbReference>
<dbReference type="NCBIfam" id="TIGR00563">
    <property type="entry name" value="rsmB"/>
    <property type="match status" value="1"/>
</dbReference>
<comment type="similarity">
    <text evidence="13">Belongs to the class I-like SAM-binding methyltransferase superfamily. RsmB/NOP family.</text>
</comment>
<dbReference type="GO" id="GO:0009383">
    <property type="term" value="F:rRNA (cytosine-C5-)-methyltransferase activity"/>
    <property type="evidence" value="ECO:0007669"/>
    <property type="project" value="TreeGrafter"/>
</dbReference>
<keyword evidence="8 13" id="KW-0949">S-adenosyl-L-methionine</keyword>
<comment type="catalytic activity">
    <reaction evidence="12">
        <text>cytidine(967) in 16S rRNA + S-adenosyl-L-methionine = 5-methylcytidine(967) in 16S rRNA + S-adenosyl-L-homocysteine + H(+)</text>
        <dbReference type="Rhea" id="RHEA:42748"/>
        <dbReference type="Rhea" id="RHEA-COMP:10219"/>
        <dbReference type="Rhea" id="RHEA-COMP:10220"/>
        <dbReference type="ChEBI" id="CHEBI:15378"/>
        <dbReference type="ChEBI" id="CHEBI:57856"/>
        <dbReference type="ChEBI" id="CHEBI:59789"/>
        <dbReference type="ChEBI" id="CHEBI:74483"/>
        <dbReference type="ChEBI" id="CHEBI:82748"/>
        <dbReference type="EC" id="2.1.1.176"/>
    </reaction>
</comment>
<dbReference type="InterPro" id="IPR029063">
    <property type="entry name" value="SAM-dependent_MTases_sf"/>
</dbReference>
<feature type="domain" description="SAM-dependent MTase RsmB/NOP-type" evidence="14">
    <location>
        <begin position="160"/>
        <end position="430"/>
    </location>
</feature>
<evidence type="ECO:0000313" key="15">
    <source>
        <dbReference type="EMBL" id="SFR65667.1"/>
    </source>
</evidence>
<evidence type="ECO:0000256" key="5">
    <source>
        <dbReference type="ARBA" id="ARBA00022552"/>
    </source>
</evidence>
<dbReference type="Gene3D" id="1.10.287.730">
    <property type="entry name" value="Helix hairpin bin"/>
    <property type="match status" value="1"/>
</dbReference>
<feature type="active site" description="Nucleophile" evidence="13">
    <location>
        <position position="372"/>
    </location>
</feature>
<dbReference type="EMBL" id="FOYW01000001">
    <property type="protein sequence ID" value="SFR65667.1"/>
    <property type="molecule type" value="Genomic_DNA"/>
</dbReference>
<dbReference type="GO" id="GO:0006355">
    <property type="term" value="P:regulation of DNA-templated transcription"/>
    <property type="evidence" value="ECO:0007669"/>
    <property type="project" value="InterPro"/>
</dbReference>